<dbReference type="HAMAP" id="MF_03199">
    <property type="entry name" value="DHHC_PAT_PFA4"/>
    <property type="match status" value="1"/>
</dbReference>
<feature type="compositionally biased region" description="Basic and acidic residues" evidence="13">
    <location>
        <begin position="380"/>
        <end position="399"/>
    </location>
</feature>
<evidence type="ECO:0000256" key="9">
    <source>
        <dbReference type="ARBA" id="ARBA00023315"/>
    </source>
</evidence>
<dbReference type="PANTHER" id="PTHR12246">
    <property type="entry name" value="PALMITOYLTRANSFERASE ZDHHC16"/>
    <property type="match status" value="1"/>
</dbReference>
<gene>
    <name evidence="11" type="primary">PFA4</name>
    <name evidence="15" type="ORF">D6D01_07542</name>
</gene>
<dbReference type="Proteomes" id="UP000306584">
    <property type="component" value="Unassembled WGS sequence"/>
</dbReference>
<evidence type="ECO:0000256" key="4">
    <source>
        <dbReference type="ARBA" id="ARBA00022824"/>
    </source>
</evidence>
<reference evidence="15 16" key="1">
    <citation type="submission" date="2018-10" db="EMBL/GenBank/DDBJ databases">
        <title>Fifty Aureobasidium pullulans genomes reveal a recombining polyextremotolerant generalist.</title>
        <authorList>
            <person name="Gostincar C."/>
            <person name="Turk M."/>
            <person name="Zajc J."/>
            <person name="Gunde-Cimerman N."/>
        </authorList>
    </citation>
    <scope>NUCLEOTIDE SEQUENCE [LARGE SCALE GENOMIC DNA]</scope>
    <source>
        <strain evidence="15 16">EXF-6604</strain>
    </source>
</reference>
<feature type="region of interest" description="Disordered" evidence="13">
    <location>
        <begin position="380"/>
        <end position="401"/>
    </location>
</feature>
<evidence type="ECO:0000313" key="15">
    <source>
        <dbReference type="EMBL" id="THY17189.1"/>
    </source>
</evidence>
<feature type="transmembrane region" description="Helical" evidence="11 12">
    <location>
        <begin position="41"/>
        <end position="59"/>
    </location>
</feature>
<dbReference type="GO" id="GO:0019706">
    <property type="term" value="F:protein-cysteine S-palmitoyltransferase activity"/>
    <property type="evidence" value="ECO:0007669"/>
    <property type="project" value="UniProtKB-UniRule"/>
</dbReference>
<evidence type="ECO:0000256" key="11">
    <source>
        <dbReference type="HAMAP-Rule" id="MF_03199"/>
    </source>
</evidence>
<comment type="catalytic activity">
    <reaction evidence="10 11 12">
        <text>L-cysteinyl-[protein] + hexadecanoyl-CoA = S-hexadecanoyl-L-cysteinyl-[protein] + CoA</text>
        <dbReference type="Rhea" id="RHEA:36683"/>
        <dbReference type="Rhea" id="RHEA-COMP:10131"/>
        <dbReference type="Rhea" id="RHEA-COMP:11032"/>
        <dbReference type="ChEBI" id="CHEBI:29950"/>
        <dbReference type="ChEBI" id="CHEBI:57287"/>
        <dbReference type="ChEBI" id="CHEBI:57379"/>
        <dbReference type="ChEBI" id="CHEBI:74151"/>
        <dbReference type="EC" id="2.3.1.225"/>
    </reaction>
</comment>
<accession>A0A4S9KNM8</accession>
<dbReference type="EMBL" id="QZBD01000373">
    <property type="protein sequence ID" value="THY17189.1"/>
    <property type="molecule type" value="Genomic_DNA"/>
</dbReference>
<dbReference type="AlphaFoldDB" id="A0A4S9KNM8"/>
<comment type="subcellular location">
    <subcellularLocation>
        <location evidence="11">Endoplasmic reticulum membrane</location>
        <topology evidence="11">Multi-pass membrane protein</topology>
    </subcellularLocation>
    <subcellularLocation>
        <location evidence="1">Membrane</location>
        <topology evidence="1">Multi-pass membrane protein</topology>
    </subcellularLocation>
</comment>
<comment type="function">
    <text evidence="11">Mediates the reversible addition of palmitate to target proteins, thereby regulating their membrane association and biological function.</text>
</comment>
<keyword evidence="6 11" id="KW-0472">Membrane</keyword>
<dbReference type="Pfam" id="PF01529">
    <property type="entry name" value="DHHC"/>
    <property type="match status" value="1"/>
</dbReference>
<feature type="transmembrane region" description="Helical" evidence="11 12">
    <location>
        <begin position="9"/>
        <end position="29"/>
    </location>
</feature>
<keyword evidence="7 11" id="KW-0564">Palmitate</keyword>
<evidence type="ECO:0000256" key="7">
    <source>
        <dbReference type="ARBA" id="ARBA00023139"/>
    </source>
</evidence>
<evidence type="ECO:0000256" key="8">
    <source>
        <dbReference type="ARBA" id="ARBA00023288"/>
    </source>
</evidence>
<evidence type="ECO:0000256" key="10">
    <source>
        <dbReference type="ARBA" id="ARBA00048048"/>
    </source>
</evidence>
<keyword evidence="9 11" id="KW-0012">Acyltransferase</keyword>
<keyword evidence="5 11" id="KW-1133">Transmembrane helix</keyword>
<keyword evidence="3 11" id="KW-0812">Transmembrane</keyword>
<evidence type="ECO:0000256" key="3">
    <source>
        <dbReference type="ARBA" id="ARBA00022692"/>
    </source>
</evidence>
<comment type="caution">
    <text evidence="11">Lacks conserved residue(s) required for the propagation of feature annotation.</text>
</comment>
<keyword evidence="2 11" id="KW-0808">Transferase</keyword>
<evidence type="ECO:0000259" key="14">
    <source>
        <dbReference type="Pfam" id="PF01529"/>
    </source>
</evidence>
<comment type="domain">
    <text evidence="11 12">The DHHC domain is required for palmitoyltransferase activity.</text>
</comment>
<keyword evidence="8 11" id="KW-0449">Lipoprotein</keyword>
<name>A0A4S9KNM8_AURPU</name>
<evidence type="ECO:0000256" key="13">
    <source>
        <dbReference type="SAM" id="MobiDB-lite"/>
    </source>
</evidence>
<comment type="similarity">
    <text evidence="11">Belongs to the DHHC palmitoyltransferase family. PFA4 subfamily.</text>
</comment>
<evidence type="ECO:0000256" key="12">
    <source>
        <dbReference type="RuleBase" id="RU079119"/>
    </source>
</evidence>
<feature type="transmembrane region" description="Helical" evidence="11 12">
    <location>
        <begin position="200"/>
        <end position="224"/>
    </location>
</feature>
<evidence type="ECO:0000256" key="2">
    <source>
        <dbReference type="ARBA" id="ARBA00022679"/>
    </source>
</evidence>
<evidence type="ECO:0000256" key="5">
    <source>
        <dbReference type="ARBA" id="ARBA00022989"/>
    </source>
</evidence>
<dbReference type="EC" id="2.3.1.225" evidence="11"/>
<comment type="caution">
    <text evidence="15">The sequence shown here is derived from an EMBL/GenBank/DDBJ whole genome shotgun (WGS) entry which is preliminary data.</text>
</comment>
<proteinExistence type="inferred from homology"/>
<organism evidence="15 16">
    <name type="scientific">Aureobasidium pullulans</name>
    <name type="common">Black yeast</name>
    <name type="synonym">Pullularia pullulans</name>
    <dbReference type="NCBI Taxonomy" id="5580"/>
    <lineage>
        <taxon>Eukaryota</taxon>
        <taxon>Fungi</taxon>
        <taxon>Dikarya</taxon>
        <taxon>Ascomycota</taxon>
        <taxon>Pezizomycotina</taxon>
        <taxon>Dothideomycetes</taxon>
        <taxon>Dothideomycetidae</taxon>
        <taxon>Dothideales</taxon>
        <taxon>Saccotheciaceae</taxon>
        <taxon>Aureobasidium</taxon>
    </lineage>
</organism>
<evidence type="ECO:0000256" key="1">
    <source>
        <dbReference type="ARBA" id="ARBA00004141"/>
    </source>
</evidence>
<protein>
    <recommendedName>
        <fullName evidence="11">Palmitoyltransferase PFA4</fullName>
        <ecNumber evidence="11">2.3.1.225</ecNumber>
    </recommendedName>
    <alternativeName>
        <fullName evidence="11">Protein S-acyltransferase</fullName>
        <shortName evidence="11">PAT</shortName>
    </alternativeName>
    <alternativeName>
        <fullName evidence="11">Protein fatty acyltransferase 4</fullName>
    </alternativeName>
</protein>
<dbReference type="InterPro" id="IPR033682">
    <property type="entry name" value="PFA4"/>
</dbReference>
<dbReference type="InterPro" id="IPR001594">
    <property type="entry name" value="Palmitoyltrfase_DHHC"/>
</dbReference>
<dbReference type="GO" id="GO:0005789">
    <property type="term" value="C:endoplasmic reticulum membrane"/>
    <property type="evidence" value="ECO:0007669"/>
    <property type="project" value="UniProtKB-SubCell"/>
</dbReference>
<dbReference type="PROSITE" id="PS50216">
    <property type="entry name" value="DHHC"/>
    <property type="match status" value="1"/>
</dbReference>
<feature type="domain" description="Palmitoyltransferase DHHC" evidence="14">
    <location>
        <begin position="144"/>
        <end position="241"/>
    </location>
</feature>
<evidence type="ECO:0000313" key="16">
    <source>
        <dbReference type="Proteomes" id="UP000306584"/>
    </source>
</evidence>
<dbReference type="InterPro" id="IPR039859">
    <property type="entry name" value="PFA4/ZDH16/20/ERF2-like"/>
</dbReference>
<sequence>MPPFTIQQCAIPAVTFLICIIAYPSHWLLRQLGPQPLTGQQSVILHVYALVIFFCYYKACFTDPGRIPKDWVPKQSETPKGRRSQDERQRQRWCRKCQAYKPPRAHHCKTCERFVVSSYLMHSQDGSPLVSSICISLSALFSPISPWTANCVSHTTFPHFVRFLFYAVAGMSHLGFLLWSRMYHLWTQRELPSYFGPSPMLLFGLFFITALNSVVVFALFVLLLRTLWCLGANTTTIEGWEIERHETLLRRAKYLGGVLEGPNGAKVRITRQEYPWDIGIFSNIAQGMGSWNPLAWFWPFSFTPSTESGLEFEDNGLEAPGTTWPPPDPDRMFRMAPTERAYDPANAFTHSMDPDEFYKRQQADQTRRFVATDTLELRRRQPFHVRHDQKNGQKRRDEDYAYGTDYESGTEEQDLKEDQWAIKPGEGEEGWRNSEGERLNDFGVDEDVEFYDEDEVPLAELMRRKNLANDGSTL</sequence>
<evidence type="ECO:0000256" key="6">
    <source>
        <dbReference type="ARBA" id="ARBA00023136"/>
    </source>
</evidence>
<feature type="transmembrane region" description="Helical" evidence="11 12">
    <location>
        <begin position="160"/>
        <end position="179"/>
    </location>
</feature>
<keyword evidence="4 11" id="KW-0256">Endoplasmic reticulum</keyword>